<reference evidence="1 2" key="1">
    <citation type="submission" date="2015-01" db="EMBL/GenBank/DDBJ databases">
        <title>The Genome Sequence of Exophiala oligosperma CBS72588.</title>
        <authorList>
            <consortium name="The Broad Institute Genomics Platform"/>
            <person name="Cuomo C."/>
            <person name="de Hoog S."/>
            <person name="Gorbushina A."/>
            <person name="Stielow B."/>
            <person name="Teixiera M."/>
            <person name="Abouelleil A."/>
            <person name="Chapman S.B."/>
            <person name="Priest M."/>
            <person name="Young S.K."/>
            <person name="Wortman J."/>
            <person name="Nusbaum C."/>
            <person name="Birren B."/>
        </authorList>
    </citation>
    <scope>NUCLEOTIDE SEQUENCE [LARGE SCALE GENOMIC DNA]</scope>
    <source>
        <strain evidence="1 2">CBS 72588</strain>
    </source>
</reference>
<dbReference type="Proteomes" id="UP000053342">
    <property type="component" value="Unassembled WGS sequence"/>
</dbReference>
<dbReference type="HOGENOM" id="CLU_2015289_0_0_1"/>
<protein>
    <submittedName>
        <fullName evidence="1">Uncharacterized protein</fullName>
    </submittedName>
</protein>
<sequence>MGSRASQGNSCGKVELLPTISCGIRGRSEEMHSLHKSLERKGAIVHSSWLEAPRDDQEVRNGLERPPSDTKLGMFRRHLPFSSRGKRLSSHAPRCRSLPLVSSLNETWPTDDRGEESRFVHKC</sequence>
<proteinExistence type="predicted"/>
<organism evidence="1 2">
    <name type="scientific">Exophiala oligosperma</name>
    <dbReference type="NCBI Taxonomy" id="215243"/>
    <lineage>
        <taxon>Eukaryota</taxon>
        <taxon>Fungi</taxon>
        <taxon>Dikarya</taxon>
        <taxon>Ascomycota</taxon>
        <taxon>Pezizomycotina</taxon>
        <taxon>Eurotiomycetes</taxon>
        <taxon>Chaetothyriomycetidae</taxon>
        <taxon>Chaetothyriales</taxon>
        <taxon>Herpotrichiellaceae</taxon>
        <taxon>Exophiala</taxon>
    </lineage>
</organism>
<accession>A0A0D2AYF9</accession>
<evidence type="ECO:0000313" key="1">
    <source>
        <dbReference type="EMBL" id="KIW44856.1"/>
    </source>
</evidence>
<keyword evidence="2" id="KW-1185">Reference proteome</keyword>
<dbReference type="GeneID" id="27355372"/>
<gene>
    <name evidence="1" type="ORF">PV06_03298</name>
</gene>
<name>A0A0D2AYF9_9EURO</name>
<dbReference type="AlphaFoldDB" id="A0A0D2AYF9"/>
<dbReference type="EMBL" id="KN847334">
    <property type="protein sequence ID" value="KIW44856.1"/>
    <property type="molecule type" value="Genomic_DNA"/>
</dbReference>
<evidence type="ECO:0000313" key="2">
    <source>
        <dbReference type="Proteomes" id="UP000053342"/>
    </source>
</evidence>
<dbReference type="VEuPathDB" id="FungiDB:PV06_03298"/>
<dbReference type="RefSeq" id="XP_016265072.1">
    <property type="nucleotide sequence ID" value="XM_016404067.1"/>
</dbReference>